<dbReference type="SUPFAM" id="SSF56219">
    <property type="entry name" value="DNase I-like"/>
    <property type="match status" value="1"/>
</dbReference>
<dbReference type="EMBL" id="REGN01001287">
    <property type="protein sequence ID" value="RNA35780.1"/>
    <property type="molecule type" value="Genomic_DNA"/>
</dbReference>
<dbReference type="InterPro" id="IPR036691">
    <property type="entry name" value="Endo/exonu/phosph_ase_sf"/>
</dbReference>
<keyword evidence="2" id="KW-1185">Reference proteome</keyword>
<dbReference type="Proteomes" id="UP000276133">
    <property type="component" value="Unassembled WGS sequence"/>
</dbReference>
<accession>A0A3M7SJH9</accession>
<evidence type="ECO:0000313" key="1">
    <source>
        <dbReference type="EMBL" id="RNA35780.1"/>
    </source>
</evidence>
<proteinExistence type="predicted"/>
<gene>
    <name evidence="1" type="ORF">BpHYR1_004520</name>
</gene>
<protein>
    <recommendedName>
        <fullName evidence="3">RNA-directed DNA polymerase from mobile element jockey-like</fullName>
    </recommendedName>
</protein>
<evidence type="ECO:0008006" key="3">
    <source>
        <dbReference type="Google" id="ProtNLM"/>
    </source>
</evidence>
<reference evidence="1 2" key="1">
    <citation type="journal article" date="2018" name="Sci. Rep.">
        <title>Genomic signatures of local adaptation to the degree of environmental predictability in rotifers.</title>
        <authorList>
            <person name="Franch-Gras L."/>
            <person name="Hahn C."/>
            <person name="Garcia-Roger E.M."/>
            <person name="Carmona M.J."/>
            <person name="Serra M."/>
            <person name="Gomez A."/>
        </authorList>
    </citation>
    <scope>NUCLEOTIDE SEQUENCE [LARGE SCALE GENOMIC DNA]</scope>
    <source>
        <strain evidence="1">HYR1</strain>
    </source>
</reference>
<organism evidence="1 2">
    <name type="scientific">Brachionus plicatilis</name>
    <name type="common">Marine rotifer</name>
    <name type="synonym">Brachionus muelleri</name>
    <dbReference type="NCBI Taxonomy" id="10195"/>
    <lineage>
        <taxon>Eukaryota</taxon>
        <taxon>Metazoa</taxon>
        <taxon>Spiralia</taxon>
        <taxon>Gnathifera</taxon>
        <taxon>Rotifera</taxon>
        <taxon>Eurotatoria</taxon>
        <taxon>Monogononta</taxon>
        <taxon>Pseudotrocha</taxon>
        <taxon>Ploima</taxon>
        <taxon>Brachionidae</taxon>
        <taxon>Brachionus</taxon>
    </lineage>
</organism>
<sequence length="178" mass="20365">MRCLPAFDDGSTERISNFKSNLAALEDIVESSVTPVLLMVDWNSDLKRGKKYDCVLNKFVKGNNLIDVVPNFYEKPFFTYKKGDYCTKIDHFFVKNELIKDINNSFVLEDILSNGSDHCPIICEFKSIRYFYRFNKARSDSIKLDNYHLKNVISGLVTGKSKPLNPCVVIAVKSRKSS</sequence>
<name>A0A3M7SJH9_BRAPC</name>
<dbReference type="AlphaFoldDB" id="A0A3M7SJH9"/>
<comment type="caution">
    <text evidence="1">The sequence shown here is derived from an EMBL/GenBank/DDBJ whole genome shotgun (WGS) entry which is preliminary data.</text>
</comment>
<evidence type="ECO:0000313" key="2">
    <source>
        <dbReference type="Proteomes" id="UP000276133"/>
    </source>
</evidence>
<dbReference type="Gene3D" id="3.60.10.10">
    <property type="entry name" value="Endonuclease/exonuclease/phosphatase"/>
    <property type="match status" value="1"/>
</dbReference>